<keyword evidence="3" id="KW-1185">Reference proteome</keyword>
<reference evidence="2 3" key="1">
    <citation type="journal article" date="2020" name="Nature">
        <title>Isolation of an archaeon at the prokaryote-eukaryote interface.</title>
        <authorList>
            <person name="Imachi H."/>
            <person name="Nobu M.K."/>
            <person name="Nakahara N."/>
            <person name="Morono Y."/>
            <person name="Ogawara M."/>
            <person name="Takaki Y."/>
            <person name="Takano Y."/>
            <person name="Uematsu K."/>
            <person name="Ikuta T."/>
            <person name="Ito M."/>
            <person name="Matsui Y."/>
            <person name="Miyazaki M."/>
            <person name="Murata K."/>
            <person name="Saito Y."/>
            <person name="Sakai S."/>
            <person name="Song C."/>
            <person name="Tasumi E."/>
            <person name="Yamanaka Y."/>
            <person name="Yamaguchi T."/>
            <person name="Kamagata Y."/>
            <person name="Tamaki H."/>
            <person name="Takai K."/>
        </authorList>
    </citation>
    <scope>NUCLEOTIDE SEQUENCE [LARGE SCALE GENOMIC DNA]</scope>
    <source>
        <strain evidence="2 3">MK-D1</strain>
    </source>
</reference>
<dbReference type="GeneID" id="41328065"/>
<dbReference type="EC" id="2.3.1.-" evidence="2"/>
<dbReference type="Pfam" id="PF08445">
    <property type="entry name" value="FR47"/>
    <property type="match status" value="1"/>
</dbReference>
<keyword evidence="2" id="KW-0012">Acyltransferase</keyword>
<dbReference type="RefSeq" id="WP_147661210.1">
    <property type="nucleotide sequence ID" value="NZ_CP042905.2"/>
</dbReference>
<dbReference type="EMBL" id="CP042905">
    <property type="protein sequence ID" value="QEE14247.1"/>
    <property type="molecule type" value="Genomic_DNA"/>
</dbReference>
<gene>
    <name evidence="2" type="ORF">DSAG12_00058</name>
</gene>
<dbReference type="OrthoDB" id="43754at2157"/>
<evidence type="ECO:0000313" key="2">
    <source>
        <dbReference type="EMBL" id="QEE14247.1"/>
    </source>
</evidence>
<dbReference type="GO" id="GO:0016747">
    <property type="term" value="F:acyltransferase activity, transferring groups other than amino-acyl groups"/>
    <property type="evidence" value="ECO:0007669"/>
    <property type="project" value="InterPro"/>
</dbReference>
<dbReference type="Gene3D" id="3.40.630.30">
    <property type="match status" value="1"/>
</dbReference>
<dbReference type="Proteomes" id="UP000321408">
    <property type="component" value="Chromosome"/>
</dbReference>
<dbReference type="KEGG" id="psyt:DSAG12_00058"/>
<protein>
    <submittedName>
        <fullName evidence="2">GNAT family N-acetyltransferase</fullName>
        <ecNumber evidence="2">2.3.1.-</ecNumber>
    </submittedName>
</protein>
<feature type="domain" description="N-acetyltransferase" evidence="1">
    <location>
        <begin position="124"/>
        <end position="256"/>
    </location>
</feature>
<dbReference type="SUPFAM" id="SSF55729">
    <property type="entry name" value="Acyl-CoA N-acyltransferases (Nat)"/>
    <property type="match status" value="1"/>
</dbReference>
<dbReference type="PROSITE" id="PS51186">
    <property type="entry name" value="GNAT"/>
    <property type="match status" value="1"/>
</dbReference>
<dbReference type="InterPro" id="IPR000182">
    <property type="entry name" value="GNAT_dom"/>
</dbReference>
<dbReference type="InterPro" id="IPR013653">
    <property type="entry name" value="GCN5-like_dom"/>
</dbReference>
<keyword evidence="2" id="KW-0808">Transferase</keyword>
<sequence>MKIILLDSTIEPIFWRFVEERIEEYFFFIMDYKQNPNVTRIWIAFDDVGGIQGMLLNYKNKNVHIRGSNEAVKELADYVDIRTPEITVINTQKELLSPADKEHKKEVLINRMVIHLGENLMINEHVSEILHESDREEIAALYRKADPIFWSHVQGKDVELDENHIWFGIKREDRIVSFANIWIGEEIGIIPTVATDPDFQNQGLATSLVSRSVQELFKHTTLGLIHVRAENSPAVHIYEKIGYKKIFQYSEYKTKK</sequence>
<accession>A0A5B9D628</accession>
<dbReference type="CDD" id="cd04301">
    <property type="entry name" value="NAT_SF"/>
    <property type="match status" value="1"/>
</dbReference>
<dbReference type="AlphaFoldDB" id="A0A5B9D628"/>
<evidence type="ECO:0000259" key="1">
    <source>
        <dbReference type="PROSITE" id="PS51186"/>
    </source>
</evidence>
<name>A0A5B9D628_9ARCH</name>
<evidence type="ECO:0000313" key="3">
    <source>
        <dbReference type="Proteomes" id="UP000321408"/>
    </source>
</evidence>
<reference evidence="2 3" key="2">
    <citation type="journal article" date="2024" name="Int. J. Syst. Evol. Microbiol.">
        <title>Promethearchaeum syntrophicum gen. nov., sp. nov., an anaerobic, obligately syntrophic archaeon, the first isolate of the lineage 'Asgard' archaea, and proposal of the new archaeal phylum Promethearchaeota phyl. nov. and kingdom Promethearchaeati regn. nov.</title>
        <authorList>
            <person name="Imachi H."/>
            <person name="Nobu M.K."/>
            <person name="Kato S."/>
            <person name="Takaki Y."/>
            <person name="Miyazaki M."/>
            <person name="Miyata M."/>
            <person name="Ogawara M."/>
            <person name="Saito Y."/>
            <person name="Sakai S."/>
            <person name="Tahara Y.O."/>
            <person name="Takano Y."/>
            <person name="Tasumi E."/>
            <person name="Uematsu K."/>
            <person name="Yoshimura T."/>
            <person name="Itoh T."/>
            <person name="Ohkuma M."/>
            <person name="Takai K."/>
        </authorList>
    </citation>
    <scope>NUCLEOTIDE SEQUENCE [LARGE SCALE GENOMIC DNA]</scope>
    <source>
        <strain evidence="2 3">MK-D1</strain>
    </source>
</reference>
<proteinExistence type="predicted"/>
<dbReference type="InterPro" id="IPR016181">
    <property type="entry name" value="Acyl_CoA_acyltransferase"/>
</dbReference>
<organism evidence="2 3">
    <name type="scientific">Promethearchaeum syntrophicum</name>
    <dbReference type="NCBI Taxonomy" id="2594042"/>
    <lineage>
        <taxon>Archaea</taxon>
        <taxon>Promethearchaeati</taxon>
        <taxon>Promethearchaeota</taxon>
        <taxon>Promethearchaeia</taxon>
        <taxon>Promethearchaeales</taxon>
        <taxon>Promethearchaeaceae</taxon>
        <taxon>Promethearchaeum</taxon>
    </lineage>
</organism>